<organism evidence="1 2">
    <name type="scientific">Xenorhabdus bovienii str. oregonense</name>
    <dbReference type="NCBI Taxonomy" id="1398202"/>
    <lineage>
        <taxon>Bacteria</taxon>
        <taxon>Pseudomonadati</taxon>
        <taxon>Pseudomonadota</taxon>
        <taxon>Gammaproteobacteria</taxon>
        <taxon>Enterobacterales</taxon>
        <taxon>Morganellaceae</taxon>
        <taxon>Xenorhabdus</taxon>
    </lineage>
</organism>
<evidence type="ECO:0000313" key="2">
    <source>
        <dbReference type="Proteomes" id="UP000028483"/>
    </source>
</evidence>
<reference evidence="1" key="1">
    <citation type="submission" date="2013-07" db="EMBL/GenBank/DDBJ databases">
        <title>Sub-species coevolution in mutualistic symbiosis.</title>
        <authorList>
            <person name="Murfin K."/>
            <person name="Klassen J."/>
            <person name="Lee M."/>
            <person name="Forst S."/>
            <person name="Stock P."/>
            <person name="Goodrich-Blair H."/>
        </authorList>
    </citation>
    <scope>NUCLEOTIDE SEQUENCE [LARGE SCALE GENOMIC DNA]</scope>
    <source>
        <strain evidence="1">Oregonense</strain>
    </source>
</reference>
<dbReference type="EMBL" id="CBSX010000066">
    <property type="protein sequence ID" value="CDH04931.1"/>
    <property type="molecule type" value="Genomic_DNA"/>
</dbReference>
<dbReference type="RefSeq" id="WP_051894533.1">
    <property type="nucleotide sequence ID" value="NZ_CAWLUU010000138.1"/>
</dbReference>
<name>A0A077P534_XENBV</name>
<gene>
    <name evidence="1" type="ORF">XBO1_1580013</name>
</gene>
<comment type="caution">
    <text evidence="1">The sequence shown here is derived from an EMBL/GenBank/DDBJ whole genome shotgun (WGS) entry which is preliminary data.</text>
</comment>
<accession>A0A077P534</accession>
<sequence length="75" mass="9450">MTHQISKSACGVDTLLRIRRWWALRKLRGHWRDDQFFLKLARQPKYKWISDHFNFYERYQFLRLLTEHEQRRGTI</sequence>
<proteinExistence type="predicted"/>
<dbReference type="AlphaFoldDB" id="A0A077P534"/>
<dbReference type="HOGENOM" id="CLU_189295_0_0_6"/>
<protein>
    <submittedName>
        <fullName evidence="1">Uncharacterized protein</fullName>
    </submittedName>
</protein>
<evidence type="ECO:0000313" key="1">
    <source>
        <dbReference type="EMBL" id="CDH04931.1"/>
    </source>
</evidence>
<dbReference type="Proteomes" id="UP000028483">
    <property type="component" value="Unassembled WGS sequence"/>
</dbReference>